<evidence type="ECO:0000256" key="1">
    <source>
        <dbReference type="SAM" id="MobiDB-lite"/>
    </source>
</evidence>
<organism evidence="2 3">
    <name type="scientific">Biomphalaria pfeifferi</name>
    <name type="common">Bloodfluke planorb</name>
    <name type="synonym">Freshwater snail</name>
    <dbReference type="NCBI Taxonomy" id="112525"/>
    <lineage>
        <taxon>Eukaryota</taxon>
        <taxon>Metazoa</taxon>
        <taxon>Spiralia</taxon>
        <taxon>Lophotrochozoa</taxon>
        <taxon>Mollusca</taxon>
        <taxon>Gastropoda</taxon>
        <taxon>Heterobranchia</taxon>
        <taxon>Euthyneura</taxon>
        <taxon>Panpulmonata</taxon>
        <taxon>Hygrophila</taxon>
        <taxon>Lymnaeoidea</taxon>
        <taxon>Planorbidae</taxon>
        <taxon>Biomphalaria</taxon>
    </lineage>
</organism>
<reference evidence="2" key="1">
    <citation type="journal article" date="2023" name="PLoS Negl. Trop. Dis.">
        <title>A genome sequence for Biomphalaria pfeifferi, the major vector snail for the human-infecting parasite Schistosoma mansoni.</title>
        <authorList>
            <person name="Bu L."/>
            <person name="Lu L."/>
            <person name="Laidemitt M.R."/>
            <person name="Zhang S.M."/>
            <person name="Mutuku M."/>
            <person name="Mkoji G."/>
            <person name="Steinauer M."/>
            <person name="Loker E.S."/>
        </authorList>
    </citation>
    <scope>NUCLEOTIDE SEQUENCE</scope>
    <source>
        <strain evidence="2">KasaAsao</strain>
    </source>
</reference>
<name>A0AAD8FI86_BIOPF</name>
<keyword evidence="3" id="KW-1185">Reference proteome</keyword>
<dbReference type="Proteomes" id="UP001233172">
    <property type="component" value="Unassembled WGS sequence"/>
</dbReference>
<evidence type="ECO:0000313" key="2">
    <source>
        <dbReference type="EMBL" id="KAK0066002.1"/>
    </source>
</evidence>
<sequence length="71" mass="8187">QQINPNQDMDSNQDKPRNSPYKDVHAGNLEDEEQNNSIENRTLQLVSAEKPFSTSSISKNHELMHGFRKTF</sequence>
<gene>
    <name evidence="2" type="ORF">Bpfe_004799</name>
</gene>
<dbReference type="AlphaFoldDB" id="A0AAD8FI86"/>
<accession>A0AAD8FI86</accession>
<dbReference type="EMBL" id="JASAOG010000012">
    <property type="protein sequence ID" value="KAK0066002.1"/>
    <property type="molecule type" value="Genomic_DNA"/>
</dbReference>
<feature type="compositionally biased region" description="Polar residues" evidence="1">
    <location>
        <begin position="1"/>
        <end position="10"/>
    </location>
</feature>
<feature type="compositionally biased region" description="Basic and acidic residues" evidence="1">
    <location>
        <begin position="12"/>
        <end position="25"/>
    </location>
</feature>
<reference evidence="2" key="2">
    <citation type="submission" date="2023-04" db="EMBL/GenBank/DDBJ databases">
        <authorList>
            <person name="Bu L."/>
            <person name="Lu L."/>
            <person name="Laidemitt M.R."/>
            <person name="Zhang S.M."/>
            <person name="Mutuku M."/>
            <person name="Mkoji G."/>
            <person name="Steinauer M."/>
            <person name="Loker E.S."/>
        </authorList>
    </citation>
    <scope>NUCLEOTIDE SEQUENCE</scope>
    <source>
        <strain evidence="2">KasaAsao</strain>
        <tissue evidence="2">Whole Snail</tissue>
    </source>
</reference>
<proteinExistence type="predicted"/>
<feature type="non-terminal residue" evidence="2">
    <location>
        <position position="71"/>
    </location>
</feature>
<feature type="non-terminal residue" evidence="2">
    <location>
        <position position="1"/>
    </location>
</feature>
<protein>
    <submittedName>
        <fullName evidence="2">Zinc finger protein 583</fullName>
    </submittedName>
</protein>
<comment type="caution">
    <text evidence="2">The sequence shown here is derived from an EMBL/GenBank/DDBJ whole genome shotgun (WGS) entry which is preliminary data.</text>
</comment>
<feature type="region of interest" description="Disordered" evidence="1">
    <location>
        <begin position="1"/>
        <end position="40"/>
    </location>
</feature>
<evidence type="ECO:0000313" key="3">
    <source>
        <dbReference type="Proteomes" id="UP001233172"/>
    </source>
</evidence>